<accession>A0A4U6CMI6</accession>
<name>A0A4U6CMI6_9BACT</name>
<evidence type="ECO:0000313" key="1">
    <source>
        <dbReference type="EMBL" id="TKT85246.1"/>
    </source>
</evidence>
<protein>
    <submittedName>
        <fullName evidence="1">DUF4393 domain-containing protein</fullName>
    </submittedName>
</protein>
<keyword evidence="2" id="KW-1185">Reference proteome</keyword>
<reference evidence="1 2" key="1">
    <citation type="submission" date="2019-05" db="EMBL/GenBank/DDBJ databases">
        <title>Dyadobacter AR-3-8 sp. nov., isolated from arctic soil.</title>
        <authorList>
            <person name="Chaudhary D.K."/>
        </authorList>
    </citation>
    <scope>NUCLEOTIDE SEQUENCE [LARGE SCALE GENOMIC DNA]</scope>
    <source>
        <strain evidence="1 2">AR-3-8</strain>
    </source>
</reference>
<dbReference type="RefSeq" id="WP_137344510.1">
    <property type="nucleotide sequence ID" value="NZ_SZVO01000033.1"/>
</dbReference>
<gene>
    <name evidence="1" type="ORF">FDK13_34200</name>
</gene>
<comment type="caution">
    <text evidence="1">The sequence shown here is derived from an EMBL/GenBank/DDBJ whole genome shotgun (WGS) entry which is preliminary data.</text>
</comment>
<dbReference type="OrthoDB" id="7063390at2"/>
<dbReference type="InterPro" id="IPR025506">
    <property type="entry name" value="Abi_alpha"/>
</dbReference>
<dbReference type="Proteomes" id="UP000304900">
    <property type="component" value="Unassembled WGS sequence"/>
</dbReference>
<sequence length="216" mass="24609">MTSEEAGLIGEFIKAANSWAIKIFGPTAEQIGGLLGDYAEHFRRTVTINRMKGAILIDKKLSEENVLIRPLEEINPKIVGPILEGISLEEDETLRELWANMFINYIDSKKNLNLIVYPGILKQLSTNEVKVLIYMDKAKDQKLDLRKYPKPLDYEIEEITNLERLNLIKEDLMYKVTKTPIRGNGEPYEVTDVESLATDVMKLTGFGSNFLDACRR</sequence>
<proteinExistence type="predicted"/>
<dbReference type="AlphaFoldDB" id="A0A4U6CMI6"/>
<dbReference type="EMBL" id="SZVO01000033">
    <property type="protein sequence ID" value="TKT85246.1"/>
    <property type="molecule type" value="Genomic_DNA"/>
</dbReference>
<organism evidence="1 2">
    <name type="scientific">Dyadobacter frigoris</name>
    <dbReference type="NCBI Taxonomy" id="2576211"/>
    <lineage>
        <taxon>Bacteria</taxon>
        <taxon>Pseudomonadati</taxon>
        <taxon>Bacteroidota</taxon>
        <taxon>Cytophagia</taxon>
        <taxon>Cytophagales</taxon>
        <taxon>Spirosomataceae</taxon>
        <taxon>Dyadobacter</taxon>
    </lineage>
</organism>
<dbReference type="Pfam" id="PF14337">
    <property type="entry name" value="Abi_alpha"/>
    <property type="match status" value="1"/>
</dbReference>
<evidence type="ECO:0000313" key="2">
    <source>
        <dbReference type="Proteomes" id="UP000304900"/>
    </source>
</evidence>